<name>S8BY63_9LAMI</name>
<feature type="non-terminal residue" evidence="2">
    <location>
        <position position="175"/>
    </location>
</feature>
<dbReference type="Gene3D" id="3.40.50.720">
    <property type="entry name" value="NAD(P)-binding Rossmann-like Domain"/>
    <property type="match status" value="1"/>
</dbReference>
<evidence type="ECO:0000313" key="2">
    <source>
        <dbReference type="EMBL" id="EPS59540.1"/>
    </source>
</evidence>
<sequence length="175" mass="18841">LGMMAASVVGFVGLDEVSLELAASLMRSGHAIQAFQAPLHLMTDFCRLGGKECTTLNEATQGVCALVILISDVDQIHNIFFGSGGVLTGLSRDVIIILHTTLLPVHTQELEKSLRENYHMEIIVDLYIVKPMFEVSKGEIVVVSSGQLESISRAKPILSAISERVFICDGDIGSA</sequence>
<dbReference type="PANTHER" id="PTHR43060:SF17">
    <property type="entry name" value="L-THREONATE DEHYDROGENASE"/>
    <property type="match status" value="1"/>
</dbReference>
<protein>
    <recommendedName>
        <fullName evidence="1">6-phosphogluconate dehydrogenase NADP-binding domain-containing protein</fullName>
    </recommendedName>
</protein>
<dbReference type="PANTHER" id="PTHR43060">
    <property type="entry name" value="3-HYDROXYISOBUTYRATE DEHYDROGENASE-LIKE 1, MITOCHONDRIAL-RELATED"/>
    <property type="match status" value="1"/>
</dbReference>
<dbReference type="SUPFAM" id="SSF51735">
    <property type="entry name" value="NAD(P)-binding Rossmann-fold domains"/>
    <property type="match status" value="1"/>
</dbReference>
<dbReference type="GO" id="GO:0016616">
    <property type="term" value="F:oxidoreductase activity, acting on the CH-OH group of donors, NAD or NADP as acceptor"/>
    <property type="evidence" value="ECO:0007669"/>
    <property type="project" value="UniProtKB-ARBA"/>
</dbReference>
<dbReference type="Proteomes" id="UP000015453">
    <property type="component" value="Unassembled WGS sequence"/>
</dbReference>
<reference evidence="2 3" key="1">
    <citation type="journal article" date="2013" name="BMC Genomics">
        <title>The miniature genome of a carnivorous plant Genlisea aurea contains a low number of genes and short non-coding sequences.</title>
        <authorList>
            <person name="Leushkin E.V."/>
            <person name="Sutormin R.A."/>
            <person name="Nabieva E.R."/>
            <person name="Penin A.A."/>
            <person name="Kondrashov A.S."/>
            <person name="Logacheva M.D."/>
        </authorList>
    </citation>
    <scope>NUCLEOTIDE SEQUENCE [LARGE SCALE GENOMIC DNA]</scope>
</reference>
<dbReference type="GO" id="GO:0050661">
    <property type="term" value="F:NADP binding"/>
    <property type="evidence" value="ECO:0007669"/>
    <property type="project" value="InterPro"/>
</dbReference>
<evidence type="ECO:0000313" key="3">
    <source>
        <dbReference type="Proteomes" id="UP000015453"/>
    </source>
</evidence>
<evidence type="ECO:0000259" key="1">
    <source>
        <dbReference type="Pfam" id="PF03446"/>
    </source>
</evidence>
<gene>
    <name evidence="2" type="ORF">M569_15267</name>
</gene>
<comment type="caution">
    <text evidence="2">The sequence shown here is derived from an EMBL/GenBank/DDBJ whole genome shotgun (WGS) entry which is preliminary data.</text>
</comment>
<dbReference type="Pfam" id="PF03446">
    <property type="entry name" value="NAD_binding_2"/>
    <property type="match status" value="1"/>
</dbReference>
<dbReference type="AlphaFoldDB" id="S8BY63"/>
<keyword evidence="3" id="KW-1185">Reference proteome</keyword>
<proteinExistence type="predicted"/>
<dbReference type="InterPro" id="IPR036291">
    <property type="entry name" value="NAD(P)-bd_dom_sf"/>
</dbReference>
<accession>S8BY63</accession>
<organism evidence="2 3">
    <name type="scientific">Genlisea aurea</name>
    <dbReference type="NCBI Taxonomy" id="192259"/>
    <lineage>
        <taxon>Eukaryota</taxon>
        <taxon>Viridiplantae</taxon>
        <taxon>Streptophyta</taxon>
        <taxon>Embryophyta</taxon>
        <taxon>Tracheophyta</taxon>
        <taxon>Spermatophyta</taxon>
        <taxon>Magnoliopsida</taxon>
        <taxon>eudicotyledons</taxon>
        <taxon>Gunneridae</taxon>
        <taxon>Pentapetalae</taxon>
        <taxon>asterids</taxon>
        <taxon>lamiids</taxon>
        <taxon>Lamiales</taxon>
        <taxon>Lentibulariaceae</taxon>
        <taxon>Genlisea</taxon>
    </lineage>
</organism>
<dbReference type="OrthoDB" id="48988at2759"/>
<dbReference type="InterPro" id="IPR006115">
    <property type="entry name" value="6PGDH_NADP-bd"/>
</dbReference>
<dbReference type="EMBL" id="AUSU01008285">
    <property type="protein sequence ID" value="EPS59540.1"/>
    <property type="molecule type" value="Genomic_DNA"/>
</dbReference>
<feature type="non-terminal residue" evidence="2">
    <location>
        <position position="1"/>
    </location>
</feature>
<feature type="domain" description="6-phosphogluconate dehydrogenase NADP-binding" evidence="1">
    <location>
        <begin position="9"/>
        <end position="168"/>
    </location>
</feature>